<name>A0ABT8GJL7_9MICO</name>
<keyword evidence="2" id="KW-1185">Reference proteome</keyword>
<protein>
    <recommendedName>
        <fullName evidence="3">Microcin J25-processing protein McjB C-terminal domain-containing protein</fullName>
    </recommendedName>
</protein>
<organism evidence="1 2">
    <name type="scientific">Demequina muriae</name>
    <dbReference type="NCBI Taxonomy" id="3051664"/>
    <lineage>
        <taxon>Bacteria</taxon>
        <taxon>Bacillati</taxon>
        <taxon>Actinomycetota</taxon>
        <taxon>Actinomycetes</taxon>
        <taxon>Micrococcales</taxon>
        <taxon>Demequinaceae</taxon>
        <taxon>Demequina</taxon>
    </lineage>
</organism>
<comment type="caution">
    <text evidence="1">The sequence shown here is derived from an EMBL/GenBank/DDBJ whole genome shotgun (WGS) entry which is preliminary data.</text>
</comment>
<proteinExistence type="predicted"/>
<accession>A0ABT8GJL7</accession>
<evidence type="ECO:0008006" key="3">
    <source>
        <dbReference type="Google" id="ProtNLM"/>
    </source>
</evidence>
<gene>
    <name evidence="1" type="ORF">QQX02_11880</name>
</gene>
<reference evidence="1" key="1">
    <citation type="submission" date="2023-06" db="EMBL/GenBank/DDBJ databases">
        <title>Egi l300058.</title>
        <authorList>
            <person name="Gao L."/>
            <person name="Fang B.-Z."/>
            <person name="Li W.-J."/>
        </authorList>
    </citation>
    <scope>NUCLEOTIDE SEQUENCE</scope>
    <source>
        <strain evidence="1">EGI L300058</strain>
    </source>
</reference>
<evidence type="ECO:0000313" key="1">
    <source>
        <dbReference type="EMBL" id="MDN4481620.1"/>
    </source>
</evidence>
<evidence type="ECO:0000313" key="2">
    <source>
        <dbReference type="Proteomes" id="UP001172708"/>
    </source>
</evidence>
<dbReference type="EMBL" id="JAUHQA010000001">
    <property type="protein sequence ID" value="MDN4481620.1"/>
    <property type="molecule type" value="Genomic_DNA"/>
</dbReference>
<dbReference type="RefSeq" id="WP_301143328.1">
    <property type="nucleotide sequence ID" value="NZ_JAUHQA010000001.1"/>
</dbReference>
<dbReference type="Proteomes" id="UP001172708">
    <property type="component" value="Unassembled WGS sequence"/>
</dbReference>
<sequence length="166" mass="19003">MPDHLEYQEGRMVRTYEPRDLGELAELVRNARGAMLSIEAEPSRNLKELFPAMWCEHSSIVIAETLLRRGLGAWTFVAMGHRDGPNGHAWLELRDEGENRLVTIDATIDQFDWGRDLPFVSATQTRAATEFTVPRYSGPWQHWPVLERDSSFLTYAEAFVRQSGLI</sequence>